<dbReference type="OrthoDB" id="3790736at2"/>
<reference evidence="1 2" key="1">
    <citation type="submission" date="2019-01" db="EMBL/GenBank/DDBJ databases">
        <title>Nocardioides guangzhouensis sp. nov., an actinobacterium isolated from soil.</title>
        <authorList>
            <person name="Fu Y."/>
            <person name="Cai Y."/>
            <person name="Lin Z."/>
            <person name="Chen P."/>
        </authorList>
    </citation>
    <scope>NUCLEOTIDE SEQUENCE [LARGE SCALE GENOMIC DNA]</scope>
    <source>
        <strain evidence="1 2">130</strain>
    </source>
</reference>
<dbReference type="RefSeq" id="WP_134713537.1">
    <property type="nucleotide sequence ID" value="NZ_SDKM01000002.1"/>
</dbReference>
<gene>
    <name evidence="1" type="ORF">EKO23_01950</name>
</gene>
<dbReference type="Proteomes" id="UP000295198">
    <property type="component" value="Unassembled WGS sequence"/>
</dbReference>
<name>A0A4Q4ZL62_9ACTN</name>
<accession>A0A4Q4ZL62</accession>
<sequence length="105" mass="10733">MFDGAIASTWGDWVLGDLADALNRASVAVGPGTQVESVGIAPPSEESGVPTVSVLMTDVLAIRRIGSEIVGLYDVELGPAPVPDSWAGVLLGVHLVLTPDLGEPT</sequence>
<evidence type="ECO:0000313" key="1">
    <source>
        <dbReference type="EMBL" id="RYP88675.1"/>
    </source>
</evidence>
<proteinExistence type="predicted"/>
<evidence type="ECO:0000313" key="2">
    <source>
        <dbReference type="Proteomes" id="UP000295198"/>
    </source>
</evidence>
<protein>
    <submittedName>
        <fullName evidence="1">Uncharacterized protein</fullName>
    </submittedName>
</protein>
<organism evidence="1 2">
    <name type="scientific">Nocardioides guangzhouensis</name>
    <dbReference type="NCBI Taxonomy" id="2497878"/>
    <lineage>
        <taxon>Bacteria</taxon>
        <taxon>Bacillati</taxon>
        <taxon>Actinomycetota</taxon>
        <taxon>Actinomycetes</taxon>
        <taxon>Propionibacteriales</taxon>
        <taxon>Nocardioidaceae</taxon>
        <taxon>Nocardioides</taxon>
    </lineage>
</organism>
<dbReference type="AlphaFoldDB" id="A0A4Q4ZL62"/>
<comment type="caution">
    <text evidence="1">The sequence shown here is derived from an EMBL/GenBank/DDBJ whole genome shotgun (WGS) entry which is preliminary data.</text>
</comment>
<keyword evidence="2" id="KW-1185">Reference proteome</keyword>
<dbReference type="EMBL" id="SDKM01000002">
    <property type="protein sequence ID" value="RYP88675.1"/>
    <property type="molecule type" value="Genomic_DNA"/>
</dbReference>